<dbReference type="GeneID" id="18236482"/>
<evidence type="ECO:0000256" key="20">
    <source>
        <dbReference type="RuleBase" id="RU291113"/>
    </source>
</evidence>
<feature type="compositionally biased region" description="Basic and acidic residues" evidence="21">
    <location>
        <begin position="11"/>
        <end position="26"/>
    </location>
</feature>
<dbReference type="EC" id="1.3.1.89" evidence="2 20"/>
<feature type="region of interest" description="Disordered" evidence="21">
    <location>
        <begin position="1"/>
        <end position="103"/>
    </location>
</feature>
<evidence type="ECO:0000256" key="2">
    <source>
        <dbReference type="ARBA" id="ARBA00012376"/>
    </source>
</evidence>
<evidence type="ECO:0000256" key="7">
    <source>
        <dbReference type="ARBA" id="ARBA00022694"/>
    </source>
</evidence>
<dbReference type="PROSITE" id="PS50103">
    <property type="entry name" value="ZF_C3H1"/>
    <property type="match status" value="2"/>
</dbReference>
<comment type="catalytic activity">
    <reaction evidence="17">
        <text>a 5,6-dihydrouridine in mRNA + NADP(+) = a uridine in mRNA + NADPH + H(+)</text>
        <dbReference type="Rhea" id="RHEA:69855"/>
        <dbReference type="Rhea" id="RHEA-COMP:14658"/>
        <dbReference type="Rhea" id="RHEA-COMP:17789"/>
        <dbReference type="ChEBI" id="CHEBI:15378"/>
        <dbReference type="ChEBI" id="CHEBI:57783"/>
        <dbReference type="ChEBI" id="CHEBI:58349"/>
        <dbReference type="ChEBI" id="CHEBI:65315"/>
        <dbReference type="ChEBI" id="CHEBI:74443"/>
    </reaction>
    <physiologicalReaction direction="right-to-left" evidence="17">
        <dbReference type="Rhea" id="RHEA:69857"/>
    </physiologicalReaction>
</comment>
<dbReference type="OrthoDB" id="259935at2759"/>
<evidence type="ECO:0000256" key="10">
    <source>
        <dbReference type="ARBA" id="ARBA00022771"/>
    </source>
</evidence>
<dbReference type="STRING" id="684364.F4NZF7"/>
<dbReference type="PANTHER" id="PTHR45846:SF1">
    <property type="entry name" value="TRNA-DIHYDROURIDINE(47) SYNTHASE [NAD(P)(+)]-LIKE"/>
    <property type="match status" value="1"/>
</dbReference>
<proteinExistence type="inferred from homology"/>
<keyword evidence="24" id="KW-1185">Reference proteome</keyword>
<accession>F4NZF7</accession>
<keyword evidence="10 19" id="KW-0863">Zinc-finger</keyword>
<dbReference type="OMA" id="WSYIAEC"/>
<evidence type="ECO:0000313" key="23">
    <source>
        <dbReference type="EMBL" id="EGF81127.1"/>
    </source>
</evidence>
<dbReference type="InterPro" id="IPR013785">
    <property type="entry name" value="Aldolase_TIM"/>
</dbReference>
<dbReference type="GO" id="GO:0008270">
    <property type="term" value="F:zinc ion binding"/>
    <property type="evidence" value="ECO:0007669"/>
    <property type="project" value="UniProtKB-KW"/>
</dbReference>
<evidence type="ECO:0000259" key="22">
    <source>
        <dbReference type="PROSITE" id="PS50103"/>
    </source>
</evidence>
<keyword evidence="7 20" id="KW-0819">tRNA processing</keyword>
<name>F4NZF7_BATDJ</name>
<comment type="catalytic activity">
    <reaction evidence="16">
        <text>a 5,6-dihydrouridine in mRNA + NAD(+) = a uridine in mRNA + NADH + H(+)</text>
        <dbReference type="Rhea" id="RHEA:69851"/>
        <dbReference type="Rhea" id="RHEA-COMP:14658"/>
        <dbReference type="Rhea" id="RHEA-COMP:17789"/>
        <dbReference type="ChEBI" id="CHEBI:15378"/>
        <dbReference type="ChEBI" id="CHEBI:57540"/>
        <dbReference type="ChEBI" id="CHEBI:57945"/>
        <dbReference type="ChEBI" id="CHEBI:65315"/>
        <dbReference type="ChEBI" id="CHEBI:74443"/>
    </reaction>
    <physiologicalReaction direction="right-to-left" evidence="16">
        <dbReference type="Rhea" id="RHEA:69853"/>
    </physiologicalReaction>
</comment>
<dbReference type="RefSeq" id="XP_006677747.1">
    <property type="nucleotide sequence ID" value="XM_006677684.1"/>
</dbReference>
<feature type="compositionally biased region" description="Basic and acidic residues" evidence="21">
    <location>
        <begin position="39"/>
        <end position="56"/>
    </location>
</feature>
<dbReference type="InterPro" id="IPR035587">
    <property type="entry name" value="DUS-like_FMN-bd"/>
</dbReference>
<comment type="function">
    <text evidence="20">Catalyzes the synthesis of dihydrouridine, a modified base found in the D-loop of most tRNAs. Specifically modifies U47 in cytoplasmic tRNAs.</text>
</comment>
<evidence type="ECO:0000313" key="24">
    <source>
        <dbReference type="Proteomes" id="UP000007241"/>
    </source>
</evidence>
<dbReference type="InterPro" id="IPR000571">
    <property type="entry name" value="Znf_CCCH"/>
</dbReference>
<evidence type="ECO:0000256" key="17">
    <source>
        <dbReference type="ARBA" id="ARBA00049447"/>
    </source>
</evidence>
<keyword evidence="6" id="KW-0507">mRNA processing</keyword>
<evidence type="ECO:0000256" key="19">
    <source>
        <dbReference type="PROSITE-ProRule" id="PRU00723"/>
    </source>
</evidence>
<evidence type="ECO:0000256" key="12">
    <source>
        <dbReference type="ARBA" id="ARBA00022857"/>
    </source>
</evidence>
<reference evidence="23 24" key="1">
    <citation type="submission" date="2009-12" db="EMBL/GenBank/DDBJ databases">
        <title>The draft genome of Batrachochytrium dendrobatidis.</title>
        <authorList>
            <consortium name="US DOE Joint Genome Institute (JGI-PGF)"/>
            <person name="Kuo A."/>
            <person name="Salamov A."/>
            <person name="Schmutz J."/>
            <person name="Lucas S."/>
            <person name="Pitluck S."/>
            <person name="Rosenblum E."/>
            <person name="Stajich J."/>
            <person name="Eisen M."/>
            <person name="Grigoriev I.V."/>
        </authorList>
    </citation>
    <scope>NUCLEOTIDE SEQUENCE [LARGE SCALE GENOMIC DNA]</scope>
    <source>
        <strain evidence="24">JAM81 / FGSC 10211</strain>
    </source>
</reference>
<dbReference type="PANTHER" id="PTHR45846">
    <property type="entry name" value="TRNA-DIHYDROURIDINE(47) SYNTHASE [NAD(P)(+)]-LIKE"/>
    <property type="match status" value="1"/>
</dbReference>
<feature type="compositionally biased region" description="Polar residues" evidence="21">
    <location>
        <begin position="59"/>
        <end position="69"/>
    </location>
</feature>
<comment type="similarity">
    <text evidence="20">Belongs to the dus family. Dus3 subfamily.</text>
</comment>
<dbReference type="GO" id="GO:0102265">
    <property type="term" value="F:tRNA-dihydrouridine47 synthase activity"/>
    <property type="evidence" value="ECO:0007669"/>
    <property type="project" value="UniProtKB-EC"/>
</dbReference>
<evidence type="ECO:0000256" key="21">
    <source>
        <dbReference type="SAM" id="MobiDB-lite"/>
    </source>
</evidence>
<dbReference type="SUPFAM" id="SSF90229">
    <property type="entry name" value="CCCH zinc finger"/>
    <property type="match status" value="1"/>
</dbReference>
<dbReference type="Pfam" id="PF25585">
    <property type="entry name" value="zf-CCCH_DUS3L"/>
    <property type="match status" value="2"/>
</dbReference>
<feature type="zinc finger region" description="C3H1-type" evidence="19">
    <location>
        <begin position="147"/>
        <end position="172"/>
    </location>
</feature>
<dbReference type="GO" id="GO:0050660">
    <property type="term" value="F:flavin adenine dinucleotide binding"/>
    <property type="evidence" value="ECO:0007669"/>
    <property type="project" value="UniProtKB-UniRule"/>
</dbReference>
<keyword evidence="8 19" id="KW-0479">Metal-binding</keyword>
<dbReference type="GO" id="GO:0006397">
    <property type="term" value="P:mRNA processing"/>
    <property type="evidence" value="ECO:0007669"/>
    <property type="project" value="UniProtKB-KW"/>
</dbReference>
<comment type="catalytic activity">
    <reaction evidence="15">
        <text>5,6-dihydrouridine(47) in tRNA + NAD(+) = uridine(47) in tRNA + NADH + H(+)</text>
        <dbReference type="Rhea" id="RHEA:53364"/>
        <dbReference type="Rhea" id="RHEA-COMP:13539"/>
        <dbReference type="Rhea" id="RHEA-COMP:13540"/>
        <dbReference type="ChEBI" id="CHEBI:15378"/>
        <dbReference type="ChEBI" id="CHEBI:57540"/>
        <dbReference type="ChEBI" id="CHEBI:57945"/>
        <dbReference type="ChEBI" id="CHEBI:65315"/>
        <dbReference type="ChEBI" id="CHEBI:74443"/>
        <dbReference type="EC" id="1.3.1.89"/>
    </reaction>
    <physiologicalReaction direction="right-to-left" evidence="15">
        <dbReference type="Rhea" id="RHEA:53366"/>
    </physiologicalReaction>
</comment>
<comment type="catalytic activity">
    <reaction evidence="18">
        <text>5,6-dihydrouridine(47) in tRNA + NADP(+) = uridine(47) in tRNA + NADPH + H(+)</text>
        <dbReference type="Rhea" id="RHEA:53360"/>
        <dbReference type="Rhea" id="RHEA-COMP:13539"/>
        <dbReference type="Rhea" id="RHEA-COMP:13540"/>
        <dbReference type="ChEBI" id="CHEBI:15378"/>
        <dbReference type="ChEBI" id="CHEBI:57783"/>
        <dbReference type="ChEBI" id="CHEBI:58349"/>
        <dbReference type="ChEBI" id="CHEBI:65315"/>
        <dbReference type="ChEBI" id="CHEBI:74443"/>
        <dbReference type="EC" id="1.3.1.89"/>
    </reaction>
    <physiologicalReaction direction="right-to-left" evidence="18">
        <dbReference type="Rhea" id="RHEA:53362"/>
    </physiologicalReaction>
</comment>
<comment type="cofactor">
    <cofactor evidence="1 20">
        <name>FMN</name>
        <dbReference type="ChEBI" id="CHEBI:58210"/>
    </cofactor>
</comment>
<organism evidence="23 24">
    <name type="scientific">Batrachochytrium dendrobatidis (strain JAM81 / FGSC 10211)</name>
    <name type="common">Frog chytrid fungus</name>
    <dbReference type="NCBI Taxonomy" id="684364"/>
    <lineage>
        <taxon>Eukaryota</taxon>
        <taxon>Fungi</taxon>
        <taxon>Fungi incertae sedis</taxon>
        <taxon>Chytridiomycota</taxon>
        <taxon>Chytridiomycota incertae sedis</taxon>
        <taxon>Chytridiomycetes</taxon>
        <taxon>Rhizophydiales</taxon>
        <taxon>Rhizophydiales incertae sedis</taxon>
        <taxon>Batrachochytrium</taxon>
    </lineage>
</organism>
<feature type="compositionally biased region" description="Polar residues" evidence="21">
    <location>
        <begin position="27"/>
        <end position="38"/>
    </location>
</feature>
<protein>
    <recommendedName>
        <fullName evidence="3 20">tRNA-dihydrouridine(47) synthase [NAD(P)(+)]</fullName>
        <ecNumber evidence="2 20">1.3.1.89</ecNumber>
    </recommendedName>
    <alternativeName>
        <fullName evidence="20">tRNA-dihydrouridine synthase 3</fullName>
    </alternativeName>
</protein>
<evidence type="ECO:0000256" key="15">
    <source>
        <dbReference type="ARBA" id="ARBA00048266"/>
    </source>
</evidence>
<evidence type="ECO:0000256" key="9">
    <source>
        <dbReference type="ARBA" id="ARBA00022737"/>
    </source>
</evidence>
<evidence type="ECO:0000256" key="3">
    <source>
        <dbReference type="ARBA" id="ARBA00022143"/>
    </source>
</evidence>
<evidence type="ECO:0000256" key="5">
    <source>
        <dbReference type="ARBA" id="ARBA00022643"/>
    </source>
</evidence>
<evidence type="ECO:0000256" key="14">
    <source>
        <dbReference type="ARBA" id="ARBA00023027"/>
    </source>
</evidence>
<keyword evidence="5 20" id="KW-0288">FMN</keyword>
<evidence type="ECO:0000256" key="4">
    <source>
        <dbReference type="ARBA" id="ARBA00022630"/>
    </source>
</evidence>
<evidence type="ECO:0000256" key="18">
    <source>
        <dbReference type="ARBA" id="ARBA00049513"/>
    </source>
</evidence>
<evidence type="ECO:0000256" key="6">
    <source>
        <dbReference type="ARBA" id="ARBA00022664"/>
    </source>
</evidence>
<keyword evidence="11 19" id="KW-0862">Zinc</keyword>
<keyword evidence="9" id="KW-0677">Repeat</keyword>
<dbReference type="Pfam" id="PF01207">
    <property type="entry name" value="Dus"/>
    <property type="match status" value="2"/>
</dbReference>
<dbReference type="SUPFAM" id="SSF51395">
    <property type="entry name" value="FMN-linked oxidoreductases"/>
    <property type="match status" value="1"/>
</dbReference>
<feature type="domain" description="C3H1-type" evidence="22">
    <location>
        <begin position="147"/>
        <end position="172"/>
    </location>
</feature>
<dbReference type="SMART" id="SM00356">
    <property type="entry name" value="ZnF_C3H1"/>
    <property type="match status" value="2"/>
</dbReference>
<dbReference type="HOGENOM" id="CLU_013299_7_3_1"/>
<dbReference type="FunCoup" id="F4NZF7">
    <property type="interactions" value="457"/>
</dbReference>
<evidence type="ECO:0000256" key="1">
    <source>
        <dbReference type="ARBA" id="ARBA00001917"/>
    </source>
</evidence>
<dbReference type="PROSITE" id="PS01136">
    <property type="entry name" value="UPF0034"/>
    <property type="match status" value="1"/>
</dbReference>
<dbReference type="AlphaFoldDB" id="F4NZF7"/>
<keyword evidence="4 20" id="KW-0285">Flavoprotein</keyword>
<dbReference type="Proteomes" id="UP000007241">
    <property type="component" value="Unassembled WGS sequence"/>
</dbReference>
<dbReference type="Gene3D" id="3.20.20.70">
    <property type="entry name" value="Aldolase class I"/>
    <property type="match status" value="1"/>
</dbReference>
<feature type="domain" description="C3H1-type" evidence="22">
    <location>
        <begin position="107"/>
        <end position="134"/>
    </location>
</feature>
<dbReference type="EMBL" id="GL882882">
    <property type="protein sequence ID" value="EGF81127.1"/>
    <property type="molecule type" value="Genomic_DNA"/>
</dbReference>
<dbReference type="InterPro" id="IPR018517">
    <property type="entry name" value="tRNA_hU_synthase_CS"/>
</dbReference>
<evidence type="ECO:0000256" key="11">
    <source>
        <dbReference type="ARBA" id="ARBA00022833"/>
    </source>
</evidence>
<dbReference type="FunFam" id="3.20.20.70:FF:000067">
    <property type="entry name" value="tRNA-dihydrouridine(47) synthase [NAD(P)(+)]"/>
    <property type="match status" value="1"/>
</dbReference>
<dbReference type="InParanoid" id="F4NZF7"/>
<dbReference type="CDD" id="cd02801">
    <property type="entry name" value="DUS_like_FMN"/>
    <property type="match status" value="1"/>
</dbReference>
<keyword evidence="12 20" id="KW-0521">NADP</keyword>
<gene>
    <name evidence="23" type="ORF">BATDEDRAFT_10653</name>
</gene>
<dbReference type="InterPro" id="IPR036855">
    <property type="entry name" value="Znf_CCCH_sf"/>
</dbReference>
<dbReference type="Gene3D" id="4.10.1000.10">
    <property type="entry name" value="Zinc finger, CCCH-type"/>
    <property type="match status" value="1"/>
</dbReference>
<keyword evidence="14 20" id="KW-0520">NAD</keyword>
<evidence type="ECO:0000256" key="13">
    <source>
        <dbReference type="ARBA" id="ARBA00023002"/>
    </source>
</evidence>
<evidence type="ECO:0000256" key="8">
    <source>
        <dbReference type="ARBA" id="ARBA00022723"/>
    </source>
</evidence>
<evidence type="ECO:0000256" key="16">
    <source>
        <dbReference type="ARBA" id="ARBA00048342"/>
    </source>
</evidence>
<sequence length="624" mass="70512">MTETIGLKRKASQDDLKSLAEGESNKSIKTVESINSDLHSSEDTRNKGMLRVKPEYRLLSSSKDTQNSNYDDDGAEAAGVAHTSGSSKHKNRGQNKPKDRKQIVQHDSIRLCNKFATGEQCNLGSNCKYSHDIQAYLAEKELDLGPVCPQFALLGECKFGIKCRFSKAHTDAEGNQMVAEKKLNEDQFIKNCSTKSIIQDIKQKNIDCTRSKEFIQWWSAEEIKLQQRLNELKKRKEEPRAGAEATLIPLRPNEKKKIDFRGKSYLAPLTTVGNIPFRRVCKSYGVDITCSEMAIARQLLRGSPQEWALTRRHASEDMFGIQLASNDPTQFTQTVEILSQKVDCDFIDLNMGCPIDTMTKSGNGSALLERKNKVRGMLLGAVHVSSVPITIKMRIGLSNKKKIGHKIIPLARDCGVAAITVHGRSKEQRYTKLSDWDYTMECAKMTKMTWHSPDASTVTPDWVTEPPAFFGNGDVFSPQEYWDHVDHSTDSELPLAGIMVGRGALSKPWIFKEIKERKLWDISSGERLDMLKDFTKFGLECWGSDTMGVNTTRKFMCEWLSFLYRYVPVGILEVLPQRVNERPEQFVGRNDLETLMASDNSKDWIKITEMLLGPAPESFQFIPK</sequence>
<dbReference type="GO" id="GO:0017150">
    <property type="term" value="F:tRNA dihydrouridine synthase activity"/>
    <property type="evidence" value="ECO:0000318"/>
    <property type="project" value="GO_Central"/>
</dbReference>
<keyword evidence="13 20" id="KW-0560">Oxidoreductase</keyword>
<dbReference type="GO" id="GO:0106414">
    <property type="term" value="F:mRNA dihydrouridine synthase activity"/>
    <property type="evidence" value="ECO:0007669"/>
    <property type="project" value="RHEA"/>
</dbReference>
<feature type="zinc finger region" description="C3H1-type" evidence="19">
    <location>
        <begin position="107"/>
        <end position="134"/>
    </location>
</feature>